<keyword evidence="2" id="KW-0808">Transferase</keyword>
<proteinExistence type="predicted"/>
<keyword evidence="3" id="KW-1185">Reference proteome</keyword>
<dbReference type="AlphaFoldDB" id="A0A1X9N844"/>
<organism evidence="2 3">
    <name type="scientific">Oceanicoccus sagamiensis</name>
    <dbReference type="NCBI Taxonomy" id="716816"/>
    <lineage>
        <taxon>Bacteria</taxon>
        <taxon>Pseudomonadati</taxon>
        <taxon>Pseudomonadota</taxon>
        <taxon>Gammaproteobacteria</taxon>
        <taxon>Cellvibrionales</taxon>
        <taxon>Spongiibacteraceae</taxon>
        <taxon>Oceanicoccus</taxon>
    </lineage>
</organism>
<dbReference type="STRING" id="716816.BST96_06845"/>
<sequence length="238" mass="27478">MQTVNFKYLPLQPGETILDLGCGEGRHVISAYLEQNVTSIGVDLSVDDLKTTWEKFQPFADPGNPNKSFGLSAANALQLPFADNTFDKIICSEVLEHIPDFKGALVEIERVLKPGGLFCASVPRTWPEKICWYFSDAYHNVEGGHLRIFEASKLKQQIEALGFTAFHKHWAHALHSPFWWLKCVFWQTQESNWLIKQYHRFLVWDLMDRPWFTRTLERLLNPLMGKSVVMYFKKEGNA</sequence>
<dbReference type="Pfam" id="PF13847">
    <property type="entry name" value="Methyltransf_31"/>
    <property type="match status" value="1"/>
</dbReference>
<evidence type="ECO:0000313" key="2">
    <source>
        <dbReference type="EMBL" id="ARN73856.1"/>
    </source>
</evidence>
<dbReference type="CDD" id="cd02440">
    <property type="entry name" value="AdoMet_MTases"/>
    <property type="match status" value="1"/>
</dbReference>
<name>A0A1X9N844_9GAMM</name>
<protein>
    <submittedName>
        <fullName evidence="2">SAM-dependent methyltransferase</fullName>
    </submittedName>
</protein>
<dbReference type="OrthoDB" id="9760689at2"/>
<dbReference type="KEGG" id="osg:BST96_06845"/>
<feature type="domain" description="Methyltransferase" evidence="1">
    <location>
        <begin position="13"/>
        <end position="131"/>
    </location>
</feature>
<accession>A0A1X9N844</accession>
<evidence type="ECO:0000313" key="3">
    <source>
        <dbReference type="Proteomes" id="UP000193450"/>
    </source>
</evidence>
<keyword evidence="2" id="KW-0489">Methyltransferase</keyword>
<dbReference type="EMBL" id="CP019343">
    <property type="protein sequence ID" value="ARN73856.1"/>
    <property type="molecule type" value="Genomic_DNA"/>
</dbReference>
<gene>
    <name evidence="2" type="ORF">BST96_06845</name>
</gene>
<dbReference type="Proteomes" id="UP000193450">
    <property type="component" value="Chromosome"/>
</dbReference>
<dbReference type="InterPro" id="IPR029063">
    <property type="entry name" value="SAM-dependent_MTases_sf"/>
</dbReference>
<dbReference type="PANTHER" id="PTHR43861">
    <property type="entry name" value="TRANS-ACONITATE 2-METHYLTRANSFERASE-RELATED"/>
    <property type="match status" value="1"/>
</dbReference>
<evidence type="ECO:0000259" key="1">
    <source>
        <dbReference type="Pfam" id="PF13847"/>
    </source>
</evidence>
<dbReference type="SUPFAM" id="SSF53335">
    <property type="entry name" value="S-adenosyl-L-methionine-dependent methyltransferases"/>
    <property type="match status" value="1"/>
</dbReference>
<dbReference type="GO" id="GO:0008757">
    <property type="term" value="F:S-adenosylmethionine-dependent methyltransferase activity"/>
    <property type="evidence" value="ECO:0007669"/>
    <property type="project" value="InterPro"/>
</dbReference>
<dbReference type="GO" id="GO:0032259">
    <property type="term" value="P:methylation"/>
    <property type="evidence" value="ECO:0007669"/>
    <property type="project" value="UniProtKB-KW"/>
</dbReference>
<reference evidence="2 3" key="1">
    <citation type="submission" date="2016-11" db="EMBL/GenBank/DDBJ databases">
        <title>Trade-off between light-utilization and light-protection in marine flavobacteria.</title>
        <authorList>
            <person name="Kumagai Y."/>
        </authorList>
    </citation>
    <scope>NUCLEOTIDE SEQUENCE [LARGE SCALE GENOMIC DNA]</scope>
    <source>
        <strain evidence="2 3">NBRC 107125</strain>
    </source>
</reference>
<dbReference type="InterPro" id="IPR025714">
    <property type="entry name" value="Methyltranfer_dom"/>
</dbReference>
<dbReference type="Gene3D" id="3.40.50.150">
    <property type="entry name" value="Vaccinia Virus protein VP39"/>
    <property type="match status" value="1"/>
</dbReference>
<dbReference type="RefSeq" id="WP_085757976.1">
    <property type="nucleotide sequence ID" value="NZ_CP019343.1"/>
</dbReference>